<gene>
    <name evidence="1" type="ORF">IPO85_02355</name>
</gene>
<evidence type="ECO:0000313" key="2">
    <source>
        <dbReference type="Proteomes" id="UP000808349"/>
    </source>
</evidence>
<reference evidence="1 2" key="1">
    <citation type="submission" date="2020-10" db="EMBL/GenBank/DDBJ databases">
        <title>Connecting structure to function with the recovery of over 1000 high-quality activated sludge metagenome-assembled genomes encoding full-length rRNA genes using long-read sequencing.</title>
        <authorList>
            <person name="Singleton C.M."/>
            <person name="Petriglieri F."/>
            <person name="Kristensen J.M."/>
            <person name="Kirkegaard R.H."/>
            <person name="Michaelsen T.Y."/>
            <person name="Andersen M.H."/>
            <person name="Karst S.M."/>
            <person name="Dueholm M.S."/>
            <person name="Nielsen P.H."/>
            <person name="Albertsen M."/>
        </authorList>
    </citation>
    <scope>NUCLEOTIDE SEQUENCE [LARGE SCALE GENOMIC DNA]</scope>
    <source>
        <strain evidence="1">Ribe_18-Q3-R11-54_BAT3C.373</strain>
    </source>
</reference>
<protein>
    <submittedName>
        <fullName evidence="1">Uncharacterized protein</fullName>
    </submittedName>
</protein>
<proteinExistence type="predicted"/>
<dbReference type="AlphaFoldDB" id="A0A9D7XDA9"/>
<dbReference type="Gene3D" id="1.50.10.20">
    <property type="match status" value="1"/>
</dbReference>
<comment type="caution">
    <text evidence="1">The sequence shown here is derived from an EMBL/GenBank/DDBJ whole genome shotgun (WGS) entry which is preliminary data.</text>
</comment>
<name>A0A9D7XDA9_9BACT</name>
<evidence type="ECO:0000313" key="1">
    <source>
        <dbReference type="EMBL" id="MBK9716366.1"/>
    </source>
</evidence>
<dbReference type="SUPFAM" id="SSF48208">
    <property type="entry name" value="Six-hairpin glycosidases"/>
    <property type="match status" value="1"/>
</dbReference>
<dbReference type="EMBL" id="JADKFW010000004">
    <property type="protein sequence ID" value="MBK9716366.1"/>
    <property type="molecule type" value="Genomic_DNA"/>
</dbReference>
<sequence length="358" mass="41830">MKRLIINEHSIQLAEDLAKSWLIHAFNKCHETGFSHSRWMFLPSIIAWNKPYPETSGYIIENFLEFNFKNEHIDGTIGIKTGNALLTNQSHEGYFYSGVNQIKPSVFNTAQILFGLMQCYQKTKEEKYMTGFNLARNWLIKMMDKNGIWQHGLYVDSFLPSYYTRALWPMLLIPSNDNDVIKLEKSLDHFWKNKTSNYSFIHSGFQPNDNFYLTHTIAYTIEGFMECALLMKRQDILEYCLQSLEVLAQIIEHENGLAGKYNAEWQSSHSFKCVTGQAQFCSIYAKAFQINQNGVFKKTALFLFEELMSWQIKSKNIELNGAFPASLPIYGSYFLFRYVNWTNKFFLDACYQIKKIIE</sequence>
<dbReference type="Proteomes" id="UP000808349">
    <property type="component" value="Unassembled WGS sequence"/>
</dbReference>
<dbReference type="GO" id="GO:0005975">
    <property type="term" value="P:carbohydrate metabolic process"/>
    <property type="evidence" value="ECO:0007669"/>
    <property type="project" value="InterPro"/>
</dbReference>
<dbReference type="InterPro" id="IPR008928">
    <property type="entry name" value="6-hairpin_glycosidase_sf"/>
</dbReference>
<accession>A0A9D7XDA9</accession>
<organism evidence="1 2">
    <name type="scientific">Candidatus Defluviibacterium haderslevense</name>
    <dbReference type="NCBI Taxonomy" id="2981993"/>
    <lineage>
        <taxon>Bacteria</taxon>
        <taxon>Pseudomonadati</taxon>
        <taxon>Bacteroidota</taxon>
        <taxon>Saprospiria</taxon>
        <taxon>Saprospirales</taxon>
        <taxon>Saprospiraceae</taxon>
        <taxon>Candidatus Defluviibacterium</taxon>
    </lineage>
</organism>